<dbReference type="AlphaFoldDB" id="A0A0N9YAC8"/>
<organism evidence="1 2">
    <name type="scientific">Mycolicibacterium fortuitum</name>
    <name type="common">Mycobacterium fortuitum</name>
    <dbReference type="NCBI Taxonomy" id="1766"/>
    <lineage>
        <taxon>Bacteria</taxon>
        <taxon>Bacillati</taxon>
        <taxon>Actinomycetota</taxon>
        <taxon>Actinomycetes</taxon>
        <taxon>Mycobacteriales</taxon>
        <taxon>Mycobacteriaceae</taxon>
        <taxon>Mycolicibacterium</taxon>
    </lineage>
</organism>
<evidence type="ECO:0000313" key="2">
    <source>
        <dbReference type="Proteomes" id="UP000057134"/>
    </source>
</evidence>
<accession>A0A0N9YAC8</accession>
<dbReference type="STRING" id="1766.XA26_45160"/>
<reference evidence="1 2" key="1">
    <citation type="journal article" date="2015" name="MBio">
        <title>Enzymatic Degradation of Phenazines Can Generate Energy and Protect Sensitive Organisms from Toxicity.</title>
        <authorList>
            <person name="Costa K.C."/>
            <person name="Bergkessel M."/>
            <person name="Saunders S."/>
            <person name="Korlach J."/>
            <person name="Newman D.K."/>
        </authorList>
    </citation>
    <scope>NUCLEOTIDE SEQUENCE [LARGE SCALE GENOMIC DNA]</scope>
    <source>
        <strain evidence="1 2">CT6</strain>
    </source>
</reference>
<protein>
    <submittedName>
        <fullName evidence="1">Uncharacterized protein</fullName>
    </submittedName>
</protein>
<keyword evidence="2" id="KW-1185">Reference proteome</keyword>
<gene>
    <name evidence="1" type="ORF">XA26_45160</name>
</gene>
<dbReference type="KEGG" id="mft:XA26_45160"/>
<dbReference type="Proteomes" id="UP000057134">
    <property type="component" value="Chromosome"/>
</dbReference>
<sequence length="38" mass="4207">MARTGCPAPELSGYSEPHLQSAPHWQFSHVQFGLPQVD</sequence>
<dbReference type="EMBL" id="CP011269">
    <property type="protein sequence ID" value="ALI28316.1"/>
    <property type="molecule type" value="Genomic_DNA"/>
</dbReference>
<proteinExistence type="predicted"/>
<evidence type="ECO:0000313" key="1">
    <source>
        <dbReference type="EMBL" id="ALI28316.1"/>
    </source>
</evidence>
<name>A0A0N9YAC8_MYCFO</name>